<protein>
    <submittedName>
        <fullName evidence="1">Uncharacterized protein</fullName>
    </submittedName>
</protein>
<organism evidence="1 2">
    <name type="scientific">Lysobacter dokdonensis DS-58</name>
    <dbReference type="NCBI Taxonomy" id="1300345"/>
    <lineage>
        <taxon>Bacteria</taxon>
        <taxon>Pseudomonadati</taxon>
        <taxon>Pseudomonadota</taxon>
        <taxon>Gammaproteobacteria</taxon>
        <taxon>Lysobacterales</taxon>
        <taxon>Lysobacteraceae</taxon>
        <taxon>Noviluteimonas</taxon>
    </lineage>
</organism>
<dbReference type="PATRIC" id="fig|1300345.3.peg.992"/>
<comment type="caution">
    <text evidence="1">The sequence shown here is derived from an EMBL/GenBank/DDBJ whole genome shotgun (WGS) entry which is preliminary data.</text>
</comment>
<dbReference type="EMBL" id="JRKJ01000005">
    <property type="protein sequence ID" value="KGQ19916.1"/>
    <property type="molecule type" value="Genomic_DNA"/>
</dbReference>
<gene>
    <name evidence="1" type="ORF">LF41_2423</name>
</gene>
<proteinExistence type="predicted"/>
<reference evidence="1 2" key="1">
    <citation type="submission" date="2014-09" db="EMBL/GenBank/DDBJ databases">
        <title>Genome sequences of Lysobacter dokdonensis DS-58.</title>
        <authorList>
            <person name="Kim J.F."/>
            <person name="Kwak M.-J."/>
        </authorList>
    </citation>
    <scope>NUCLEOTIDE SEQUENCE [LARGE SCALE GENOMIC DNA]</scope>
    <source>
        <strain evidence="1 2">DS-58</strain>
    </source>
</reference>
<evidence type="ECO:0000313" key="2">
    <source>
        <dbReference type="Proteomes" id="UP000030518"/>
    </source>
</evidence>
<sequence length="161" mass="17667">MAAKIEIESSETTDLQGFLSHLAGSHPAKSESEYEHWLLDNSAAFLSCLGYTASHIRRNAPLRGTSTRPDWVIEGDDFVAIFEMKHKRAGLPYPGCTYQTSGLGQLLMYGAAARALGKRVRLYLVDSHIHTETVDTVLAYGLPVTLVEASEEKIAVLYGPQ</sequence>
<accession>A0A0A2WIA1</accession>
<dbReference type="RefSeq" id="WP_152599897.1">
    <property type="nucleotide sequence ID" value="NZ_JRKJ01000005.1"/>
</dbReference>
<dbReference type="AlphaFoldDB" id="A0A0A2WIA1"/>
<evidence type="ECO:0000313" key="1">
    <source>
        <dbReference type="EMBL" id="KGQ19916.1"/>
    </source>
</evidence>
<keyword evidence="2" id="KW-1185">Reference proteome</keyword>
<dbReference type="STRING" id="1300345.LF41_2423"/>
<name>A0A0A2WIA1_9GAMM</name>
<dbReference type="Proteomes" id="UP000030518">
    <property type="component" value="Unassembled WGS sequence"/>
</dbReference>